<keyword evidence="6" id="KW-0479">Metal-binding</keyword>
<evidence type="ECO:0000256" key="3">
    <source>
        <dbReference type="ARBA" id="ARBA00016337"/>
    </source>
</evidence>
<dbReference type="EC" id="2.7.1.180" evidence="2"/>
<evidence type="ECO:0000256" key="1">
    <source>
        <dbReference type="ARBA" id="ARBA00001946"/>
    </source>
</evidence>
<evidence type="ECO:0000256" key="7">
    <source>
        <dbReference type="ARBA" id="ARBA00022827"/>
    </source>
</evidence>
<keyword evidence="5 11" id="KW-0808">Transferase</keyword>
<keyword evidence="8" id="KW-0460">Magnesium</keyword>
<evidence type="ECO:0000256" key="6">
    <source>
        <dbReference type="ARBA" id="ARBA00022723"/>
    </source>
</evidence>
<evidence type="ECO:0000256" key="2">
    <source>
        <dbReference type="ARBA" id="ARBA00011955"/>
    </source>
</evidence>
<dbReference type="PANTHER" id="PTHR30040:SF2">
    <property type="entry name" value="FAD:PROTEIN FMN TRANSFERASE"/>
    <property type="match status" value="1"/>
</dbReference>
<dbReference type="GO" id="GO:0046872">
    <property type="term" value="F:metal ion binding"/>
    <property type="evidence" value="ECO:0007669"/>
    <property type="project" value="UniProtKB-KW"/>
</dbReference>
<dbReference type="OrthoDB" id="9778595at2"/>
<dbReference type="GO" id="GO:0016740">
    <property type="term" value="F:transferase activity"/>
    <property type="evidence" value="ECO:0007669"/>
    <property type="project" value="UniProtKB-KW"/>
</dbReference>
<keyword evidence="7" id="KW-0274">FAD</keyword>
<evidence type="ECO:0000256" key="8">
    <source>
        <dbReference type="ARBA" id="ARBA00022842"/>
    </source>
</evidence>
<accession>A0A5R8ZH78</accession>
<keyword evidence="12" id="KW-1185">Reference proteome</keyword>
<comment type="caution">
    <text evidence="11">The sequence shown here is derived from an EMBL/GenBank/DDBJ whole genome shotgun (WGS) entry which is preliminary data.</text>
</comment>
<evidence type="ECO:0000313" key="11">
    <source>
        <dbReference type="EMBL" id="TLP64196.1"/>
    </source>
</evidence>
<dbReference type="EMBL" id="VANP01000002">
    <property type="protein sequence ID" value="TLP64196.1"/>
    <property type="molecule type" value="Genomic_DNA"/>
</dbReference>
<dbReference type="Gene3D" id="3.10.520.10">
    <property type="entry name" value="ApbE-like domains"/>
    <property type="match status" value="2"/>
</dbReference>
<protein>
    <recommendedName>
        <fullName evidence="3">FAD:protein FMN transferase</fullName>
        <ecNumber evidence="2">2.7.1.180</ecNumber>
    </recommendedName>
    <alternativeName>
        <fullName evidence="9">Flavin transferase</fullName>
    </alternativeName>
</protein>
<keyword evidence="4" id="KW-0285">Flavoprotein</keyword>
<comment type="catalytic activity">
    <reaction evidence="10">
        <text>L-threonyl-[protein] + FAD = FMN-L-threonyl-[protein] + AMP + H(+)</text>
        <dbReference type="Rhea" id="RHEA:36847"/>
        <dbReference type="Rhea" id="RHEA-COMP:11060"/>
        <dbReference type="Rhea" id="RHEA-COMP:11061"/>
        <dbReference type="ChEBI" id="CHEBI:15378"/>
        <dbReference type="ChEBI" id="CHEBI:30013"/>
        <dbReference type="ChEBI" id="CHEBI:57692"/>
        <dbReference type="ChEBI" id="CHEBI:74257"/>
        <dbReference type="ChEBI" id="CHEBI:456215"/>
        <dbReference type="EC" id="2.7.1.180"/>
    </reaction>
</comment>
<evidence type="ECO:0000256" key="10">
    <source>
        <dbReference type="ARBA" id="ARBA00048540"/>
    </source>
</evidence>
<name>A0A5R8ZH78_9ACTN</name>
<gene>
    <name evidence="11" type="ORF">FED44_06745</name>
</gene>
<dbReference type="Pfam" id="PF02424">
    <property type="entry name" value="ApbE"/>
    <property type="match status" value="2"/>
</dbReference>
<dbReference type="InterPro" id="IPR003374">
    <property type="entry name" value="ApbE-like_sf"/>
</dbReference>
<dbReference type="Proteomes" id="UP000309033">
    <property type="component" value="Unassembled WGS sequence"/>
</dbReference>
<evidence type="ECO:0000256" key="4">
    <source>
        <dbReference type="ARBA" id="ARBA00022630"/>
    </source>
</evidence>
<reference evidence="11" key="1">
    <citation type="submission" date="2019-05" db="EMBL/GenBank/DDBJ databases">
        <title>Isolation, diversity and antifungal activity of Actinobacteria from wheat.</title>
        <authorList>
            <person name="Yu B."/>
        </authorList>
    </citation>
    <scope>NUCLEOTIDE SEQUENCE [LARGE SCALE GENOMIC DNA]</scope>
    <source>
        <strain evidence="11">NEAU-HEGS1-5</strain>
    </source>
</reference>
<evidence type="ECO:0000313" key="12">
    <source>
        <dbReference type="Proteomes" id="UP000309033"/>
    </source>
</evidence>
<evidence type="ECO:0000256" key="5">
    <source>
        <dbReference type="ARBA" id="ARBA00022679"/>
    </source>
</evidence>
<comment type="cofactor">
    <cofactor evidence="1">
        <name>Mg(2+)</name>
        <dbReference type="ChEBI" id="CHEBI:18420"/>
    </cofactor>
</comment>
<dbReference type="PANTHER" id="PTHR30040">
    <property type="entry name" value="THIAMINE BIOSYNTHESIS LIPOPROTEIN APBE"/>
    <property type="match status" value="1"/>
</dbReference>
<organism evidence="11 12">
    <name type="scientific">Microbispora triticiradicis</name>
    <dbReference type="NCBI Taxonomy" id="2200763"/>
    <lineage>
        <taxon>Bacteria</taxon>
        <taxon>Bacillati</taxon>
        <taxon>Actinomycetota</taxon>
        <taxon>Actinomycetes</taxon>
        <taxon>Streptosporangiales</taxon>
        <taxon>Streptosporangiaceae</taxon>
        <taxon>Microbispora</taxon>
    </lineage>
</organism>
<dbReference type="AlphaFoldDB" id="A0A5R8ZH78"/>
<sequence length="247" mass="25615">MGTVFSFDIRDSDGRHSDPGPYVAEAVAWLHHVDEVFSTYKPDSAVSRLSRGEITLTGCPAEVADVLRLCESVVLVSHGYFTLHPRGRLDPSALVKGWAVERASAILRAAGAADHCVNGGGDVRLSGSPAPGRSWRVGVAHPLRPGELAAVVSGTDLAVATSGTAERGAHVVDPHTGRPAAGLASVTVVGPDLTLADAYATSAFAMGAAARDWVEGLHGYEAFAVTSSGATWRTSGLHPRSRGLTTT</sequence>
<evidence type="ECO:0000256" key="9">
    <source>
        <dbReference type="ARBA" id="ARBA00031306"/>
    </source>
</evidence>
<dbReference type="InterPro" id="IPR024932">
    <property type="entry name" value="ApbE"/>
</dbReference>
<proteinExistence type="predicted"/>
<dbReference type="SUPFAM" id="SSF143631">
    <property type="entry name" value="ApbE-like"/>
    <property type="match status" value="1"/>
</dbReference>